<dbReference type="AlphaFoldDB" id="A0A1U7LHG8"/>
<evidence type="ECO:0000256" key="1">
    <source>
        <dbReference type="SAM" id="SignalP"/>
    </source>
</evidence>
<dbReference type="EMBL" id="LXFE01004046">
    <property type="protein sequence ID" value="OLL21971.1"/>
    <property type="molecule type" value="Genomic_DNA"/>
</dbReference>
<feature type="chain" id="PRO_5012640283" evidence="1">
    <location>
        <begin position="24"/>
        <end position="64"/>
    </location>
</feature>
<feature type="signal peptide" evidence="1">
    <location>
        <begin position="1"/>
        <end position="23"/>
    </location>
</feature>
<keyword evidence="3" id="KW-1185">Reference proteome</keyword>
<proteinExistence type="predicted"/>
<keyword evidence="1" id="KW-0732">Signal</keyword>
<reference evidence="2 3" key="1">
    <citation type="submission" date="2016-04" db="EMBL/GenBank/DDBJ databases">
        <title>Evolutionary innovation and constraint leading to complex multicellularity in the Ascomycota.</title>
        <authorList>
            <person name="Cisse O."/>
            <person name="Nguyen A."/>
            <person name="Hewitt D.A."/>
            <person name="Jedd G."/>
            <person name="Stajich J.E."/>
        </authorList>
    </citation>
    <scope>NUCLEOTIDE SEQUENCE [LARGE SCALE GENOMIC DNA]</scope>
    <source>
        <strain evidence="2 3">DAH-3</strain>
    </source>
</reference>
<protein>
    <submittedName>
        <fullName evidence="2">Uncharacterized protein</fullName>
    </submittedName>
</protein>
<organism evidence="2 3">
    <name type="scientific">Neolecta irregularis (strain DAH-3)</name>
    <dbReference type="NCBI Taxonomy" id="1198029"/>
    <lineage>
        <taxon>Eukaryota</taxon>
        <taxon>Fungi</taxon>
        <taxon>Dikarya</taxon>
        <taxon>Ascomycota</taxon>
        <taxon>Taphrinomycotina</taxon>
        <taxon>Neolectales</taxon>
        <taxon>Neolectaceae</taxon>
        <taxon>Neolecta</taxon>
    </lineage>
</organism>
<gene>
    <name evidence="2" type="ORF">NEOLI_003908</name>
</gene>
<dbReference type="Proteomes" id="UP000186594">
    <property type="component" value="Unassembled WGS sequence"/>
</dbReference>
<accession>A0A1U7LHG8</accession>
<evidence type="ECO:0000313" key="2">
    <source>
        <dbReference type="EMBL" id="OLL21971.1"/>
    </source>
</evidence>
<comment type="caution">
    <text evidence="2">The sequence shown here is derived from an EMBL/GenBank/DDBJ whole genome shotgun (WGS) entry which is preliminary data.</text>
</comment>
<sequence>MFNELFIDLLAIHLARLLLTAFCANLINNDVLCVAVELEDDVVKFLAQFEILKCIVAFLIDTYA</sequence>
<name>A0A1U7LHG8_NEOID</name>
<evidence type="ECO:0000313" key="3">
    <source>
        <dbReference type="Proteomes" id="UP000186594"/>
    </source>
</evidence>